<evidence type="ECO:0000256" key="1">
    <source>
        <dbReference type="SAM" id="SignalP"/>
    </source>
</evidence>
<accession>A0A9Q5D4G7</accession>
<dbReference type="EMBL" id="RIAR02000001">
    <property type="protein sequence ID" value="NSL87804.1"/>
    <property type="molecule type" value="Genomic_DNA"/>
</dbReference>
<evidence type="ECO:0000313" key="3">
    <source>
        <dbReference type="Proteomes" id="UP000281028"/>
    </source>
</evidence>
<dbReference type="InterPro" id="IPR036378">
    <property type="entry name" value="FAS1_dom_sf"/>
</dbReference>
<evidence type="ECO:0000313" key="2">
    <source>
        <dbReference type="EMBL" id="NSL87804.1"/>
    </source>
</evidence>
<feature type="signal peptide" evidence="1">
    <location>
        <begin position="1"/>
        <end position="23"/>
    </location>
</feature>
<keyword evidence="1" id="KW-0732">Signal</keyword>
<evidence type="ECO:0008006" key="4">
    <source>
        <dbReference type="Google" id="ProtNLM"/>
    </source>
</evidence>
<sequence length="227" mass="26136">MNKLQPIIIKYAGALLLASLLFAACKKDDHFIGGTPTDPYAKSNLTTYDYLKQNKLFDTLVLMIDRAGMKDEINGNVTFFASTNYSIKTLIDVRTKLIQLKYNDENIKYTLDSFPVMELRDSIRAYMYKGNVERRNLSLERQVFKNMVGEDFIIRLVETTDYSGIFSKPVQYLELTKIIDGQDPDPLPENYPDARKDIADIIQTSGILTKTGVLHVLRNSHKFYWIR</sequence>
<dbReference type="Gene3D" id="2.30.180.10">
    <property type="entry name" value="FAS1 domain"/>
    <property type="match status" value="1"/>
</dbReference>
<gene>
    <name evidence="2" type="ORF">ECE50_013230</name>
</gene>
<protein>
    <recommendedName>
        <fullName evidence="4">FAS1 domain-containing protein</fullName>
    </recommendedName>
</protein>
<dbReference type="Proteomes" id="UP000281028">
    <property type="component" value="Unassembled WGS sequence"/>
</dbReference>
<organism evidence="2 3">
    <name type="scientific">Chitinophaga solisilvae</name>
    <dbReference type="NCBI Taxonomy" id="1233460"/>
    <lineage>
        <taxon>Bacteria</taxon>
        <taxon>Pseudomonadati</taxon>
        <taxon>Bacteroidota</taxon>
        <taxon>Chitinophagia</taxon>
        <taxon>Chitinophagales</taxon>
        <taxon>Chitinophagaceae</taxon>
        <taxon>Chitinophaga</taxon>
    </lineage>
</organism>
<dbReference type="PROSITE" id="PS51257">
    <property type="entry name" value="PROKAR_LIPOPROTEIN"/>
    <property type="match status" value="1"/>
</dbReference>
<dbReference type="OrthoDB" id="655802at2"/>
<keyword evidence="3" id="KW-1185">Reference proteome</keyword>
<comment type="caution">
    <text evidence="2">The sequence shown here is derived from an EMBL/GenBank/DDBJ whole genome shotgun (WGS) entry which is preliminary data.</text>
</comment>
<feature type="chain" id="PRO_5040284367" description="FAS1 domain-containing protein" evidence="1">
    <location>
        <begin position="24"/>
        <end position="227"/>
    </location>
</feature>
<dbReference type="AlphaFoldDB" id="A0A9Q5D4G7"/>
<reference evidence="2" key="1">
    <citation type="submission" date="2020-05" db="EMBL/GenBank/DDBJ databases">
        <title>Chitinophaga laudate sp. nov., isolated from a tropical peat swamp.</title>
        <authorList>
            <person name="Goh C.B.S."/>
            <person name="Lee M.S."/>
            <person name="Parimannan S."/>
            <person name="Pasbakhsh P."/>
            <person name="Yule C.M."/>
            <person name="Rajandas H."/>
            <person name="Loke S."/>
            <person name="Croft L."/>
            <person name="Tan J.B.L."/>
        </authorList>
    </citation>
    <scope>NUCLEOTIDE SEQUENCE</scope>
    <source>
        <strain evidence="2">Mgbs1</strain>
    </source>
</reference>
<name>A0A9Q5D4G7_9BACT</name>
<proteinExistence type="predicted"/>